<name>A0ABW1SVY0_9LACO</name>
<evidence type="ECO:0008006" key="3">
    <source>
        <dbReference type="Google" id="ProtNLM"/>
    </source>
</evidence>
<evidence type="ECO:0000313" key="2">
    <source>
        <dbReference type="Proteomes" id="UP001596254"/>
    </source>
</evidence>
<comment type="caution">
    <text evidence="1">The sequence shown here is derived from an EMBL/GenBank/DDBJ whole genome shotgun (WGS) entry which is preliminary data.</text>
</comment>
<reference evidence="2" key="1">
    <citation type="journal article" date="2019" name="Int. J. Syst. Evol. Microbiol.">
        <title>The Global Catalogue of Microorganisms (GCM) 10K type strain sequencing project: providing services to taxonomists for standard genome sequencing and annotation.</title>
        <authorList>
            <consortium name="The Broad Institute Genomics Platform"/>
            <consortium name="The Broad Institute Genome Sequencing Center for Infectious Disease"/>
            <person name="Wu L."/>
            <person name="Ma J."/>
        </authorList>
    </citation>
    <scope>NUCLEOTIDE SEQUENCE [LARGE SCALE GENOMIC DNA]</scope>
    <source>
        <strain evidence="2">CCM 8905</strain>
    </source>
</reference>
<evidence type="ECO:0000313" key="1">
    <source>
        <dbReference type="EMBL" id="MFC6208312.1"/>
    </source>
</evidence>
<accession>A0ABW1SVY0</accession>
<gene>
    <name evidence="1" type="ORF">ACFP1G_12695</name>
</gene>
<sequence length="344" mass="39939">MHTNRAWKIKGNGGKLHNLNSHRFFIDHQCASCGWSFEDIPDRSSIKTLDDYKVFWHKQIKEKHWKKKWNNQGVHQLFDNIKKGDFLWTRDSGEYFVAEITDDPKNLFYFDTSLEATDNDCSAQLKNIEWVKVGKEDSVPGSVSFYPGFGSLVRIDSHEETINQACPYTPTSLFSALCLKPSQNLMKKHKITNKMEFFHLIGYAAAEDLVALWLYDRFGYVTIPSTNKISTEKYEFALVDTSIDDSGKYINHKKIYIQVKNGNVNLNTNDYSSLLLENEEIWLISTLGTIDNKKSSSRIERLFRKSSNISIEKYDINELLNFVFDKNKQKILPTSITQWIPLFL</sequence>
<dbReference type="Proteomes" id="UP001596254">
    <property type="component" value="Unassembled WGS sequence"/>
</dbReference>
<keyword evidence="2" id="KW-1185">Reference proteome</keyword>
<dbReference type="RefSeq" id="WP_125692942.1">
    <property type="nucleotide sequence ID" value="NZ_JBHSSK010000044.1"/>
</dbReference>
<organism evidence="1 2">
    <name type="scientific">Levilactobacillus tongjiangensis</name>
    <dbReference type="NCBI Taxonomy" id="2486023"/>
    <lineage>
        <taxon>Bacteria</taxon>
        <taxon>Bacillati</taxon>
        <taxon>Bacillota</taxon>
        <taxon>Bacilli</taxon>
        <taxon>Lactobacillales</taxon>
        <taxon>Lactobacillaceae</taxon>
        <taxon>Levilactobacillus</taxon>
    </lineage>
</organism>
<protein>
    <recommendedName>
        <fullName evidence="3">Restriction endonuclease type IV Mrr domain-containing protein</fullName>
    </recommendedName>
</protein>
<proteinExistence type="predicted"/>
<dbReference type="EMBL" id="JBHSSK010000044">
    <property type="protein sequence ID" value="MFC6208312.1"/>
    <property type="molecule type" value="Genomic_DNA"/>
</dbReference>